<gene>
    <name evidence="1" type="ORF">GHT07_16210</name>
</gene>
<dbReference type="EMBL" id="WJBU01000016">
    <property type="protein sequence ID" value="MRD48832.1"/>
    <property type="molecule type" value="Genomic_DNA"/>
</dbReference>
<dbReference type="AlphaFoldDB" id="A0A844B6P1"/>
<comment type="caution">
    <text evidence="1">The sequence shown here is derived from an EMBL/GenBank/DDBJ whole genome shotgun (WGS) entry which is preliminary data.</text>
</comment>
<sequence length="363" mass="39554">MTTTTLHVRQNELATTRLVSRDDAPLAAGQIRVRVDAFALTANNITYAAFGDAMNYWRFFPSGEEGWGIVPVWGFASVVQSQHPGVAVGERLYGYWPMSNFAVLQPDRLTPAGFSDAAPHRAELHAVYNSYVRAASDPFYTADTEDAQALLRPLFITSWLIDDFFADNDFFGATTVLLSSASSKTAYGTAFQLKQRPGIEVIGLTSASNKAFCESLGCYTRVLAYDELDQIPADTACVYTDFAGNSDLRRAIHTRFANLKYSCSIGGTHVEHLGGAKDLPGPRAVLFFAPAQIKKRQTEWGGNELGKRLVAAWHAFSAKVSNPATPWLEVRRHQGAEAVVEAYATVLAGKGDPRVGHILSLPG</sequence>
<evidence type="ECO:0000313" key="2">
    <source>
        <dbReference type="Proteomes" id="UP000487350"/>
    </source>
</evidence>
<dbReference type="OrthoDB" id="8953110at2"/>
<dbReference type="Pfam" id="PF11017">
    <property type="entry name" value="DUF2855"/>
    <property type="match status" value="1"/>
</dbReference>
<proteinExistence type="predicted"/>
<evidence type="ECO:0000313" key="1">
    <source>
        <dbReference type="EMBL" id="MRD48832.1"/>
    </source>
</evidence>
<protein>
    <submittedName>
        <fullName evidence="1">DUF2855 family protein</fullName>
    </submittedName>
</protein>
<accession>A0A844B6P1</accession>
<dbReference type="RefSeq" id="WP_153586151.1">
    <property type="nucleotide sequence ID" value="NZ_WJBU01000016.1"/>
</dbReference>
<dbReference type="InterPro" id="IPR011032">
    <property type="entry name" value="GroES-like_sf"/>
</dbReference>
<keyword evidence="2" id="KW-1185">Reference proteome</keyword>
<dbReference type="Gene3D" id="3.90.180.10">
    <property type="entry name" value="Medium-chain alcohol dehydrogenases, catalytic domain"/>
    <property type="match status" value="1"/>
</dbReference>
<dbReference type="Proteomes" id="UP000487350">
    <property type="component" value="Unassembled WGS sequence"/>
</dbReference>
<name>A0A844B6P1_9BURK</name>
<organism evidence="1 2">
    <name type="scientific">Caenimonas koreensis DSM 17982</name>
    <dbReference type="NCBI Taxonomy" id="1121255"/>
    <lineage>
        <taxon>Bacteria</taxon>
        <taxon>Pseudomonadati</taxon>
        <taxon>Pseudomonadota</taxon>
        <taxon>Betaproteobacteria</taxon>
        <taxon>Burkholderiales</taxon>
        <taxon>Comamonadaceae</taxon>
        <taxon>Caenimonas</taxon>
    </lineage>
</organism>
<dbReference type="SUPFAM" id="SSF50129">
    <property type="entry name" value="GroES-like"/>
    <property type="match status" value="1"/>
</dbReference>
<reference evidence="1 2" key="1">
    <citation type="submission" date="2019-11" db="EMBL/GenBank/DDBJ databases">
        <title>Caenimonas koreensis gen. nov., sp. nov., isolated from activated sludge.</title>
        <authorList>
            <person name="Seung H.R."/>
        </authorList>
    </citation>
    <scope>NUCLEOTIDE SEQUENCE [LARGE SCALE GENOMIC DNA]</scope>
    <source>
        <strain evidence="1 2">EMB320</strain>
    </source>
</reference>
<dbReference type="Gene3D" id="3.40.50.720">
    <property type="entry name" value="NAD(P)-binding Rossmann-like Domain"/>
    <property type="match status" value="1"/>
</dbReference>
<dbReference type="InterPro" id="IPR021276">
    <property type="entry name" value="DUF2855"/>
</dbReference>